<dbReference type="SUPFAM" id="SSF53098">
    <property type="entry name" value="Ribonuclease H-like"/>
    <property type="match status" value="2"/>
</dbReference>
<keyword evidence="2" id="KW-0479">Metal-binding</keyword>
<dbReference type="Proteomes" id="UP000289886">
    <property type="component" value="Unassembled WGS sequence"/>
</dbReference>
<dbReference type="InterPro" id="IPR017907">
    <property type="entry name" value="Znf_RING_CS"/>
</dbReference>
<dbReference type="PROSITE" id="PS51253">
    <property type="entry name" value="HTH_CENPB"/>
    <property type="match status" value="1"/>
</dbReference>
<evidence type="ECO:0000256" key="3">
    <source>
        <dbReference type="ARBA" id="ARBA00022771"/>
    </source>
</evidence>
<dbReference type="InterPro" id="IPR057617">
    <property type="entry name" value="PML_C"/>
</dbReference>
<dbReference type="PANTHER" id="PTHR19303">
    <property type="entry name" value="TRANSPOSON"/>
    <property type="match status" value="1"/>
</dbReference>
<evidence type="ECO:0000259" key="11">
    <source>
        <dbReference type="PROSITE" id="PS51253"/>
    </source>
</evidence>
<evidence type="ECO:0000256" key="4">
    <source>
        <dbReference type="ARBA" id="ARBA00022833"/>
    </source>
</evidence>
<dbReference type="SUPFAM" id="SSF46689">
    <property type="entry name" value="Homeodomain-like"/>
    <property type="match status" value="2"/>
</dbReference>
<dbReference type="GO" id="GO:0005634">
    <property type="term" value="C:nucleus"/>
    <property type="evidence" value="ECO:0007669"/>
    <property type="project" value="UniProtKB-SubCell"/>
</dbReference>
<gene>
    <name evidence="12" type="ORF">EOD39_16376</name>
</gene>
<accession>A0A444V5Y0</accession>
<evidence type="ECO:0000259" key="10">
    <source>
        <dbReference type="PROSITE" id="PS50119"/>
    </source>
</evidence>
<dbReference type="EMBL" id="SCEB01002040">
    <property type="protein sequence ID" value="RXM95869.1"/>
    <property type="molecule type" value="Genomic_DNA"/>
</dbReference>
<comment type="subcellular location">
    <subcellularLocation>
        <location evidence="1">Nucleus</location>
    </subcellularLocation>
</comment>
<dbReference type="InterPro" id="IPR050863">
    <property type="entry name" value="CenT-Element_Derived"/>
</dbReference>
<feature type="domain" description="RING-type" evidence="9">
    <location>
        <begin position="698"/>
        <end position="737"/>
    </location>
</feature>
<comment type="caution">
    <text evidence="12">The sequence shown here is derived from an EMBL/GenBank/DDBJ whole genome shotgun (WGS) entry which is preliminary data.</text>
</comment>
<dbReference type="InterPro" id="IPR012337">
    <property type="entry name" value="RNaseH-like_sf"/>
</dbReference>
<dbReference type="Pfam" id="PF00643">
    <property type="entry name" value="zf-B_box"/>
    <property type="match status" value="1"/>
</dbReference>
<reference evidence="12 13" key="1">
    <citation type="submission" date="2019-01" db="EMBL/GenBank/DDBJ databases">
        <title>Draft Genome and Complete Hox-Cluster Characterization of the Sterlet Sturgeon (Acipenser ruthenus).</title>
        <authorList>
            <person name="Wei Q."/>
        </authorList>
    </citation>
    <scope>NUCLEOTIDE SEQUENCE [LARGE SCALE GENOMIC DNA]</scope>
    <source>
        <strain evidence="12">WHYD16114868_AA</strain>
        <tissue evidence="12">Blood</tissue>
    </source>
</reference>
<dbReference type="InterPro" id="IPR013083">
    <property type="entry name" value="Znf_RING/FYVE/PHD"/>
</dbReference>
<dbReference type="Gene3D" id="1.10.10.60">
    <property type="entry name" value="Homeodomain-like"/>
    <property type="match status" value="2"/>
</dbReference>
<keyword evidence="5" id="KW-0238">DNA-binding</keyword>
<dbReference type="InterPro" id="IPR007889">
    <property type="entry name" value="HTH_Psq"/>
</dbReference>
<name>A0A444V5Y0_ACIRT</name>
<dbReference type="Pfam" id="PF03184">
    <property type="entry name" value="DDE_1"/>
    <property type="match status" value="1"/>
</dbReference>
<evidence type="ECO:0000313" key="13">
    <source>
        <dbReference type="Proteomes" id="UP000289886"/>
    </source>
</evidence>
<dbReference type="Pfam" id="PF25244">
    <property type="entry name" value="PML_C"/>
    <property type="match status" value="1"/>
</dbReference>
<organism evidence="12 13">
    <name type="scientific">Acipenser ruthenus</name>
    <name type="common">Sterlet sturgeon</name>
    <dbReference type="NCBI Taxonomy" id="7906"/>
    <lineage>
        <taxon>Eukaryota</taxon>
        <taxon>Metazoa</taxon>
        <taxon>Chordata</taxon>
        <taxon>Craniata</taxon>
        <taxon>Vertebrata</taxon>
        <taxon>Euteleostomi</taxon>
        <taxon>Actinopterygii</taxon>
        <taxon>Chondrostei</taxon>
        <taxon>Acipenseriformes</taxon>
        <taxon>Acipenseridae</taxon>
        <taxon>Acipenser</taxon>
    </lineage>
</organism>
<dbReference type="Pfam" id="PF12126">
    <property type="entry name" value="PML_CC"/>
    <property type="match status" value="1"/>
</dbReference>
<dbReference type="InterPro" id="IPR036397">
    <property type="entry name" value="RNaseH_sf"/>
</dbReference>
<dbReference type="SMART" id="SM00336">
    <property type="entry name" value="BBOX"/>
    <property type="match status" value="2"/>
</dbReference>
<evidence type="ECO:0000256" key="1">
    <source>
        <dbReference type="ARBA" id="ARBA00004123"/>
    </source>
</evidence>
<dbReference type="GO" id="GO:0003677">
    <property type="term" value="F:DNA binding"/>
    <property type="evidence" value="ECO:0007669"/>
    <property type="project" value="UniProtKB-KW"/>
</dbReference>
<dbReference type="CDD" id="cd19804">
    <property type="entry name" value="Bbox1_TRIM19_C-V"/>
    <property type="match status" value="1"/>
</dbReference>
<dbReference type="InterPro" id="IPR021978">
    <property type="entry name" value="PML-like_CC"/>
</dbReference>
<evidence type="ECO:0000256" key="7">
    <source>
        <dbReference type="PROSITE-ProRule" id="PRU00024"/>
    </source>
</evidence>
<dbReference type="Gene3D" id="3.30.40.10">
    <property type="entry name" value="Zinc/RING finger domain, C3HC4 (zinc finger)"/>
    <property type="match status" value="1"/>
</dbReference>
<dbReference type="InterPro" id="IPR006600">
    <property type="entry name" value="HTH_CenpB_DNA-bd_dom"/>
</dbReference>
<evidence type="ECO:0000259" key="9">
    <source>
        <dbReference type="PROSITE" id="PS50089"/>
    </source>
</evidence>
<evidence type="ECO:0000256" key="6">
    <source>
        <dbReference type="ARBA" id="ARBA00023242"/>
    </source>
</evidence>
<dbReference type="PANTHER" id="PTHR19303:SF73">
    <property type="entry name" value="PROTEIN PDC2"/>
    <property type="match status" value="1"/>
</dbReference>
<dbReference type="GO" id="GO:0008270">
    <property type="term" value="F:zinc ion binding"/>
    <property type="evidence" value="ECO:0007669"/>
    <property type="project" value="UniProtKB-KW"/>
</dbReference>
<keyword evidence="3 7" id="KW-0863">Zinc-finger</keyword>
<dbReference type="Pfam" id="PF03221">
    <property type="entry name" value="HTH_Tnp_Tc5"/>
    <property type="match status" value="1"/>
</dbReference>
<dbReference type="SUPFAM" id="SSF57845">
    <property type="entry name" value="B-box zinc-binding domain"/>
    <property type="match status" value="1"/>
</dbReference>
<dbReference type="InterPro" id="IPR001841">
    <property type="entry name" value="Znf_RING"/>
</dbReference>
<sequence length="1329" mass="149469">MLNSDDENDGGASASQSHLSSSFFKPNLNIENCTLVFFDLKTTGQEQAPDIIQLSAISQDKTFDVSILPPQQIEGGISVVQTCTEALTAFLAFLHTLVQPTILVGHNIWKMKCSILCRHLDELGLKDQLQELVSGFLDTESLARDNLKGKDIRKFSQQDLSKMLLKKTYPAHNILEAVRNLQELYQSLCPAQEKHLFSLVQLEAHMSLQPLVLAMAVTKPSAQTLAQQERVEVLKKLENKESQTSIALSFGVNQSAISRIQKNKEKILEEWQKNGNPHRKRNRAGKAEDVGAALLQWFIQARTRQIPVSGPLLMEKANRLAQGLGLMDFKATNGWLERWKERNAIKFKKQHGEKQEAGDVTGERRVLELLPDIIKEYNPADIFNAEETGLHWRAVPGGKRSGAKIAKDRVTLLLACNIDGSEKLQPLVIGKSKNPGCFKNVKRLPVAYEANSNAGMTGEIWEAWLKKIDNFMRANKRMILMLCASCAAHVTYVRLTNIKLVFLPPNNTPLIRPMDQGIAANFKKQYRSLVLRQLVNTIDSTESDATAAVQLARKLTLLDSLHLQREAWNRITESTIVNCYRRASFIKQLYHAELPVIDGEDNSDVVVPAGMDLEDFSRYVAIDNDLPTCEEKSDTDICAYVQQSPETEDLEPDDSEEATKETAAPKPCAKTFYGVISNMHSVFYYRIMALNSDKLLQCGACFCSITSPKLLSCLHSFCETCLNDQDGCQVVTCPTCHQPTKKAEVKDNKLLSDLQSKLDILKQIARGSDLSCSCSNASARSMCFECEKFLCQKCFEGHQMFLEKENHSMESLESLKVMSSQEFLATARKIRVPYCPDHDKQTISIFCRTCSKSICTTCTVLMHKPPDHEYRDIKQEAQEQKDNLAKMCTKLCKKEDAFEEILKKLLNLKGDHWSRKRELEEQIKVSVKEAVRKVEQKGEALLKELEGIHKGMDAKMSKKLLHMEDVQKRIEGSKDLLENMIKYATDEEVMEMQTFVKSSLQQLQRSKPGNADALDFTVEFKKTDLEPLNLLGSLVVHKDMATGTNLETSDMLNSDDENDGGASASQSHLSSSFFKPNLNIENCTLVFFDLKTTGQEQAPYIIQLSAISQFKAFVVSILPQQIEGGVNVVQTRTEALTAFLAFLHMLVQPTILVGHNIWKMKCPILCRHLDELGLKDELQELVSGFLDTESLARDNLKGKDIRKFSQQDLSKMLLKKTYPGHNTLEAVKNLQELYQSLCPAQEKHLFSLVQLEAHMSLQPLVLAMAVTKPSAQTLAQQGISFETLKQAYQKDPKKGLKHLLRHLGNELGPNKLSTTIRHTQAFFLSKLAH</sequence>
<dbReference type="SUPFAM" id="SSF57850">
    <property type="entry name" value="RING/U-box"/>
    <property type="match status" value="1"/>
</dbReference>
<feature type="region of interest" description="Disordered" evidence="8">
    <location>
        <begin position="1047"/>
        <end position="1066"/>
    </location>
</feature>
<dbReference type="Gene3D" id="3.30.420.10">
    <property type="entry name" value="Ribonuclease H-like superfamily/Ribonuclease H"/>
    <property type="match status" value="2"/>
</dbReference>
<keyword evidence="4" id="KW-0862">Zinc</keyword>
<dbReference type="PROSITE" id="PS00518">
    <property type="entry name" value="ZF_RING_1"/>
    <property type="match status" value="1"/>
</dbReference>
<dbReference type="InterPro" id="IPR000315">
    <property type="entry name" value="Znf_B-box"/>
</dbReference>
<dbReference type="SMART" id="SM00674">
    <property type="entry name" value="CENPB"/>
    <property type="match status" value="1"/>
</dbReference>
<proteinExistence type="predicted"/>
<keyword evidence="13" id="KW-1185">Reference proteome</keyword>
<feature type="domain" description="HTH CENPB-type" evidence="11">
    <location>
        <begin position="278"/>
        <end position="349"/>
    </location>
</feature>
<dbReference type="InterPro" id="IPR004875">
    <property type="entry name" value="DDE_SF_endonuclease_dom"/>
</dbReference>
<keyword evidence="6" id="KW-0539">Nucleus</keyword>
<dbReference type="Gene3D" id="3.30.160.60">
    <property type="entry name" value="Classic Zinc Finger"/>
    <property type="match status" value="1"/>
</dbReference>
<feature type="domain" description="B box-type" evidence="10">
    <location>
        <begin position="830"/>
        <end position="873"/>
    </location>
</feature>
<evidence type="ECO:0000256" key="5">
    <source>
        <dbReference type="ARBA" id="ARBA00023125"/>
    </source>
</evidence>
<dbReference type="Pfam" id="PF04218">
    <property type="entry name" value="CENP-B_N"/>
    <property type="match status" value="1"/>
</dbReference>
<evidence type="ECO:0000256" key="8">
    <source>
        <dbReference type="SAM" id="MobiDB-lite"/>
    </source>
</evidence>
<dbReference type="PROSITE" id="PS50089">
    <property type="entry name" value="ZF_RING_2"/>
    <property type="match status" value="1"/>
</dbReference>
<dbReference type="InterPro" id="IPR009057">
    <property type="entry name" value="Homeodomain-like_sf"/>
</dbReference>
<dbReference type="SMART" id="SM00184">
    <property type="entry name" value="RING"/>
    <property type="match status" value="1"/>
</dbReference>
<dbReference type="PROSITE" id="PS50119">
    <property type="entry name" value="ZF_BBOX"/>
    <property type="match status" value="1"/>
</dbReference>
<evidence type="ECO:0000256" key="2">
    <source>
        <dbReference type="ARBA" id="ARBA00022723"/>
    </source>
</evidence>
<protein>
    <submittedName>
        <fullName evidence="12">Tigger transposable element-derived protein 4</fullName>
    </submittedName>
</protein>
<evidence type="ECO:0000313" key="12">
    <source>
        <dbReference type="EMBL" id="RXM95869.1"/>
    </source>
</evidence>